<protein>
    <submittedName>
        <fullName evidence="2">Short chain dehydrogenase</fullName>
    </submittedName>
</protein>
<dbReference type="OrthoDB" id="5786478at2"/>
<dbReference type="PANTHER" id="PTHR45458">
    <property type="entry name" value="SHORT-CHAIN DEHYDROGENASE/REDUCTASE SDR"/>
    <property type="match status" value="1"/>
</dbReference>
<dbReference type="PRINTS" id="PR00080">
    <property type="entry name" value="SDRFAMILY"/>
</dbReference>
<gene>
    <name evidence="2" type="ORF">BN1049_02547</name>
</gene>
<organism evidence="2">
    <name type="scientific">Pseudomonas saudimassiliensis</name>
    <dbReference type="NCBI Taxonomy" id="1461581"/>
    <lineage>
        <taxon>Bacteria</taxon>
        <taxon>Pseudomonadati</taxon>
        <taxon>Pseudomonadota</taxon>
        <taxon>Gammaproteobacteria</taxon>
        <taxon>Pseudomonadales</taxon>
        <taxon>Pseudomonadaceae</taxon>
        <taxon>Pseudomonas</taxon>
    </lineage>
</organism>
<dbReference type="InterPro" id="IPR036291">
    <property type="entry name" value="NAD(P)-bd_dom_sf"/>
</dbReference>
<dbReference type="EMBL" id="LK391969">
    <property type="protein sequence ID" value="CEF27594.1"/>
    <property type="molecule type" value="Genomic_DNA"/>
</dbReference>
<dbReference type="SUPFAM" id="SSF51735">
    <property type="entry name" value="NAD(P)-binding Rossmann-fold domains"/>
    <property type="match status" value="1"/>
</dbReference>
<dbReference type="RefSeq" id="WP_044500425.1">
    <property type="nucleotide sequence ID" value="NZ_LK391969.1"/>
</dbReference>
<dbReference type="AlphaFoldDB" id="A0A078MIV6"/>
<evidence type="ECO:0000313" key="2">
    <source>
        <dbReference type="EMBL" id="CEA06169.1"/>
    </source>
</evidence>
<dbReference type="CDD" id="cd05325">
    <property type="entry name" value="carb_red_sniffer_like_SDR_c"/>
    <property type="match status" value="1"/>
</dbReference>
<dbReference type="PATRIC" id="fig|1461581.3.peg.2511"/>
<accession>A0A078MIV6</accession>
<sequence length="234" mass="24613">MANIVITGANRGIGLALVRNYVADGDRVYALCRRPDQATELNQIATSAAGRLTLHQIDMADGNSIDAIPQALGDTPVDVLLNVAGIVGGRADKLTSAPFTEADFAAWREAFEVMTIGPFRLVQALLPNLTAAKGKALTVSSQIGASTWPYGGMYVYGATKAAVNRLMLSLAIDLKDQGVSIATVHPGYVQTDMGGPNAEITPQESAAGIQAVAANLTLDTSGSFFKWNGELHPW</sequence>
<comment type="similarity">
    <text evidence="1">Belongs to the short-chain dehydrogenases/reductases (SDR) family.</text>
</comment>
<dbReference type="Gene3D" id="3.40.50.720">
    <property type="entry name" value="NAD(P)-binding Rossmann-like Domain"/>
    <property type="match status" value="1"/>
</dbReference>
<proteinExistence type="inferred from homology"/>
<name>A0A078MIV6_9PSED</name>
<dbReference type="Pfam" id="PF00106">
    <property type="entry name" value="adh_short"/>
    <property type="match status" value="1"/>
</dbReference>
<evidence type="ECO:0000256" key="1">
    <source>
        <dbReference type="RuleBase" id="RU000363"/>
    </source>
</evidence>
<dbReference type="PRINTS" id="PR00081">
    <property type="entry name" value="GDHRDH"/>
</dbReference>
<dbReference type="GO" id="GO:0016616">
    <property type="term" value="F:oxidoreductase activity, acting on the CH-OH group of donors, NAD or NADP as acceptor"/>
    <property type="evidence" value="ECO:0007669"/>
    <property type="project" value="TreeGrafter"/>
</dbReference>
<dbReference type="PROSITE" id="PS00061">
    <property type="entry name" value="ADH_SHORT"/>
    <property type="match status" value="1"/>
</dbReference>
<reference evidence="2" key="1">
    <citation type="submission" date="2014-07" db="EMBL/GenBank/DDBJ databases">
        <authorList>
            <person name="Urmite Genomes Urmite Genomes"/>
        </authorList>
    </citation>
    <scope>NUCLEOTIDE SEQUENCE</scope>
    <source>
        <strain evidence="2">12M76_air</strain>
    </source>
</reference>
<dbReference type="InterPro" id="IPR052184">
    <property type="entry name" value="SDR_enzymes"/>
</dbReference>
<dbReference type="PANTHER" id="PTHR45458:SF1">
    <property type="entry name" value="SHORT CHAIN DEHYDROGENASE"/>
    <property type="match status" value="1"/>
</dbReference>
<dbReference type="EMBL" id="LM997413">
    <property type="protein sequence ID" value="CEA06169.1"/>
    <property type="molecule type" value="Genomic_DNA"/>
</dbReference>
<dbReference type="InterPro" id="IPR020904">
    <property type="entry name" value="Sc_DH/Rdtase_CS"/>
</dbReference>
<dbReference type="InterPro" id="IPR002347">
    <property type="entry name" value="SDR_fam"/>
</dbReference>